<dbReference type="Gene3D" id="1.10.1410.40">
    <property type="match status" value="1"/>
</dbReference>
<dbReference type="Proteomes" id="UP001217089">
    <property type="component" value="Unassembled WGS sequence"/>
</dbReference>
<dbReference type="PANTHER" id="PTHR10656:SF69">
    <property type="entry name" value="MAB-21-LIKE HHH_H2TH-LIKE DOMAIN-CONTAINING PROTEIN"/>
    <property type="match status" value="1"/>
</dbReference>
<feature type="domain" description="Mab-21-like HhH/H2TH-like" evidence="3">
    <location>
        <begin position="269"/>
        <end position="342"/>
    </location>
</feature>
<comment type="caution">
    <text evidence="4">The sequence shown here is derived from an EMBL/GenBank/DDBJ whole genome shotgun (WGS) entry which is preliminary data.</text>
</comment>
<feature type="domain" description="Mab-21-like nucleotidyltransferase" evidence="2">
    <location>
        <begin position="170"/>
        <end position="240"/>
    </location>
</feature>
<evidence type="ECO:0000256" key="1">
    <source>
        <dbReference type="ARBA" id="ARBA00008307"/>
    </source>
</evidence>
<dbReference type="InterPro" id="IPR046903">
    <property type="entry name" value="Mab-21-like_nuc_Trfase"/>
</dbReference>
<evidence type="ECO:0000259" key="2">
    <source>
        <dbReference type="Pfam" id="PF03281"/>
    </source>
</evidence>
<dbReference type="PANTHER" id="PTHR10656">
    <property type="entry name" value="CELL FATE DETERMINING PROTEIN MAB21-RELATED"/>
    <property type="match status" value="1"/>
</dbReference>
<organism evidence="4 5">
    <name type="scientific">Tegillarca granosa</name>
    <name type="common">Malaysian cockle</name>
    <name type="synonym">Anadara granosa</name>
    <dbReference type="NCBI Taxonomy" id="220873"/>
    <lineage>
        <taxon>Eukaryota</taxon>
        <taxon>Metazoa</taxon>
        <taxon>Spiralia</taxon>
        <taxon>Lophotrochozoa</taxon>
        <taxon>Mollusca</taxon>
        <taxon>Bivalvia</taxon>
        <taxon>Autobranchia</taxon>
        <taxon>Pteriomorphia</taxon>
        <taxon>Arcoida</taxon>
        <taxon>Arcoidea</taxon>
        <taxon>Arcidae</taxon>
        <taxon>Tegillarca</taxon>
    </lineage>
</organism>
<evidence type="ECO:0000259" key="3">
    <source>
        <dbReference type="Pfam" id="PF20266"/>
    </source>
</evidence>
<dbReference type="InterPro" id="IPR024810">
    <property type="entry name" value="MAB21L/cGLR"/>
</dbReference>
<dbReference type="SMART" id="SM01265">
    <property type="entry name" value="Mab-21"/>
    <property type="match status" value="1"/>
</dbReference>
<evidence type="ECO:0008006" key="6">
    <source>
        <dbReference type="Google" id="ProtNLM"/>
    </source>
</evidence>
<sequence length="638" mass="74208">MERSLDLVLWEILNGIIGNREQVYIRRGKYRMKDIIDNLIDGRMIRITSGSKAEGLDLPGSDQDVMYVFSNINVNPEQFRQTLNSDLIMETSNVKPGFAKLTLVLDEMSFRKLGGFASALTPFDKYRIYLSSLLFREITVKIARVIPSAINAEPHGPCASFKLDGVMEYDSMVCLQCGIWPFEANEWIQRRRIKNWPKQELVKEIAEEGCHLVPIGNPLSEESHMEWRISFSLAEKRLIHSMNHTQILCYGLLKLYLKHVIDAGEGCKGLLCSYFLKTALFYCIEEDGVIWDQHNLLKCFWACFERLTSWIEKGYLPNYFIKSNNMIESKISGDIRNRLIKHLHNLSKSGVNTVMRIPMLDKVMTRILTTASIQKQNEFMCDTELYEIFPLISENFGRLVSVIKLIEWILALPQIPPVDKMVFKLNISNYYVYLTNHLYKGIVTSGKSNIFKYKQLRQLTRHILCNCTGYDICTGLLQYATLNFLTWKYSKVVCILNDVINKFHPFVVYVGSTNLRVNEDEYIKHLCGKGFQTEFKLKSACARYYACIVSCMFYPDEIAVEVKKYKKKYFDITLIPPKVYCYVLLFLTYHRTRNEQLRRRTLEKLHEATKDEIFINESEKEIVSALFERCLEIASKTL</sequence>
<keyword evidence="5" id="KW-1185">Reference proteome</keyword>
<reference evidence="4 5" key="1">
    <citation type="submission" date="2022-12" db="EMBL/GenBank/DDBJ databases">
        <title>Chromosome-level genome of Tegillarca granosa.</title>
        <authorList>
            <person name="Kim J."/>
        </authorList>
    </citation>
    <scope>NUCLEOTIDE SEQUENCE [LARGE SCALE GENOMIC DNA]</scope>
    <source>
        <strain evidence="4">Teg-2019</strain>
        <tissue evidence="4">Adductor muscle</tissue>
    </source>
</reference>
<name>A0ABQ9FJP8_TEGGR</name>
<comment type="similarity">
    <text evidence="1">Belongs to the mab-21 family.</text>
</comment>
<protein>
    <recommendedName>
        <fullName evidence="6">Protein mab-21</fullName>
    </recommendedName>
</protein>
<gene>
    <name evidence="4" type="ORF">KUTeg_005446</name>
</gene>
<dbReference type="Pfam" id="PF03281">
    <property type="entry name" value="Mab-21"/>
    <property type="match status" value="1"/>
</dbReference>
<dbReference type="EMBL" id="JARBDR010000246">
    <property type="protein sequence ID" value="KAJ8317542.1"/>
    <property type="molecule type" value="Genomic_DNA"/>
</dbReference>
<dbReference type="Pfam" id="PF20266">
    <property type="entry name" value="Mab-21_C"/>
    <property type="match status" value="1"/>
</dbReference>
<proteinExistence type="inferred from homology"/>
<evidence type="ECO:0000313" key="4">
    <source>
        <dbReference type="EMBL" id="KAJ8317542.1"/>
    </source>
</evidence>
<accession>A0ABQ9FJP8</accession>
<dbReference type="InterPro" id="IPR046906">
    <property type="entry name" value="Mab-21_HhH/H2TH-like"/>
</dbReference>
<evidence type="ECO:0000313" key="5">
    <source>
        <dbReference type="Proteomes" id="UP001217089"/>
    </source>
</evidence>